<proteinExistence type="predicted"/>
<evidence type="ECO:0000313" key="2">
    <source>
        <dbReference type="Proteomes" id="UP000789525"/>
    </source>
</evidence>
<dbReference type="EMBL" id="CAJVPT010062044">
    <property type="protein sequence ID" value="CAG8766328.1"/>
    <property type="molecule type" value="Genomic_DNA"/>
</dbReference>
<gene>
    <name evidence="1" type="ORF">ACOLOM_LOCUS13473</name>
</gene>
<accession>A0ACA9QVS1</accession>
<keyword evidence="2" id="KW-1185">Reference proteome</keyword>
<feature type="non-terminal residue" evidence="1">
    <location>
        <position position="1"/>
    </location>
</feature>
<name>A0ACA9QVS1_9GLOM</name>
<evidence type="ECO:0000313" key="1">
    <source>
        <dbReference type="EMBL" id="CAG8766328.1"/>
    </source>
</evidence>
<protein>
    <submittedName>
        <fullName evidence="1">14734_t:CDS:1</fullName>
    </submittedName>
</protein>
<sequence>KHSSRKEDKLIGPSGWKHYDDENLKATEDMELGKAKESDEPAYVKGYYVDKKGDPLNITYGGLHKGDIPKFHRAGRGQVLGLSSSWNIKRGSGLREVEGIALRIGPIEVIPTGISIYLEALVSKWWLWWQPTLQREFDSDHIPHWPFKEVPSKRAANPEMRGSTSHERKSIDGEMNVNGHISDDPDLALHPGRDIPKGVNIPPERRTS</sequence>
<comment type="caution">
    <text evidence="1">The sequence shown here is derived from an EMBL/GenBank/DDBJ whole genome shotgun (WGS) entry which is preliminary data.</text>
</comment>
<reference evidence="1" key="1">
    <citation type="submission" date="2021-06" db="EMBL/GenBank/DDBJ databases">
        <authorList>
            <person name="Kallberg Y."/>
            <person name="Tangrot J."/>
            <person name="Rosling A."/>
        </authorList>
    </citation>
    <scope>NUCLEOTIDE SEQUENCE</scope>
    <source>
        <strain evidence="1">CL356</strain>
    </source>
</reference>
<organism evidence="1 2">
    <name type="scientific">Acaulospora colombiana</name>
    <dbReference type="NCBI Taxonomy" id="27376"/>
    <lineage>
        <taxon>Eukaryota</taxon>
        <taxon>Fungi</taxon>
        <taxon>Fungi incertae sedis</taxon>
        <taxon>Mucoromycota</taxon>
        <taxon>Glomeromycotina</taxon>
        <taxon>Glomeromycetes</taxon>
        <taxon>Diversisporales</taxon>
        <taxon>Acaulosporaceae</taxon>
        <taxon>Acaulospora</taxon>
    </lineage>
</organism>
<dbReference type="Proteomes" id="UP000789525">
    <property type="component" value="Unassembled WGS sequence"/>
</dbReference>